<sequence>MGKRANQAVWELFRPEPEQDDEPEYDPNDDWEAGFSDWKHNRDDDRAVPVRVRLFDEMRSAG</sequence>
<feature type="region of interest" description="Disordered" evidence="1">
    <location>
        <begin position="1"/>
        <end position="42"/>
    </location>
</feature>
<protein>
    <submittedName>
        <fullName evidence="2">Uncharacterized protein</fullName>
    </submittedName>
</protein>
<accession>A0A1H1IHN5</accession>
<proteinExistence type="predicted"/>
<name>A0A1H1IHN5_9BURK</name>
<dbReference type="AlphaFoldDB" id="A0A1H1IHN5"/>
<evidence type="ECO:0000256" key="1">
    <source>
        <dbReference type="SAM" id="MobiDB-lite"/>
    </source>
</evidence>
<organism evidence="2 3">
    <name type="scientific">Paraburkholderia fungorum</name>
    <dbReference type="NCBI Taxonomy" id="134537"/>
    <lineage>
        <taxon>Bacteria</taxon>
        <taxon>Pseudomonadati</taxon>
        <taxon>Pseudomonadota</taxon>
        <taxon>Betaproteobacteria</taxon>
        <taxon>Burkholderiales</taxon>
        <taxon>Burkholderiaceae</taxon>
        <taxon>Paraburkholderia</taxon>
    </lineage>
</organism>
<evidence type="ECO:0000313" key="2">
    <source>
        <dbReference type="EMBL" id="SDR37202.1"/>
    </source>
</evidence>
<dbReference type="Proteomes" id="UP000183487">
    <property type="component" value="Unassembled WGS sequence"/>
</dbReference>
<gene>
    <name evidence="2" type="ORF">SAMN05443245_5196</name>
</gene>
<feature type="compositionally biased region" description="Acidic residues" evidence="1">
    <location>
        <begin position="18"/>
        <end position="32"/>
    </location>
</feature>
<dbReference type="EMBL" id="FNKP01000002">
    <property type="protein sequence ID" value="SDR37202.1"/>
    <property type="molecule type" value="Genomic_DNA"/>
</dbReference>
<keyword evidence="3" id="KW-1185">Reference proteome</keyword>
<evidence type="ECO:0000313" key="3">
    <source>
        <dbReference type="Proteomes" id="UP000183487"/>
    </source>
</evidence>
<reference evidence="3" key="1">
    <citation type="submission" date="2016-10" db="EMBL/GenBank/DDBJ databases">
        <authorList>
            <person name="Varghese N."/>
        </authorList>
    </citation>
    <scope>NUCLEOTIDE SEQUENCE [LARGE SCALE GENOMIC DNA]</scope>
    <source>
        <strain evidence="3">GAS106B</strain>
    </source>
</reference>